<proteinExistence type="predicted"/>
<dbReference type="KEGG" id="spar:SPRG_10970"/>
<dbReference type="Proteomes" id="UP000030745">
    <property type="component" value="Unassembled WGS sequence"/>
</dbReference>
<evidence type="ECO:0000313" key="2">
    <source>
        <dbReference type="Proteomes" id="UP000030745"/>
    </source>
</evidence>
<dbReference type="RefSeq" id="XP_012207188.1">
    <property type="nucleotide sequence ID" value="XM_012351798.1"/>
</dbReference>
<name>A0A067C6I9_SAPPC</name>
<protein>
    <submittedName>
        <fullName evidence="1">Uncharacterized protein</fullName>
    </submittedName>
</protein>
<sequence>MCGVQDDVSELRRLQIVSWAVAALGTPSPRSRRFDEAVARHFAVDMPSKVCELPLARRNRSHISIVGRIGRIRDEVLSAQSILR</sequence>
<organism evidence="1 2">
    <name type="scientific">Saprolegnia parasitica (strain CBS 223.65)</name>
    <dbReference type="NCBI Taxonomy" id="695850"/>
    <lineage>
        <taxon>Eukaryota</taxon>
        <taxon>Sar</taxon>
        <taxon>Stramenopiles</taxon>
        <taxon>Oomycota</taxon>
        <taxon>Saprolegniomycetes</taxon>
        <taxon>Saprolegniales</taxon>
        <taxon>Saprolegniaceae</taxon>
        <taxon>Saprolegnia</taxon>
    </lineage>
</organism>
<dbReference type="VEuPathDB" id="FungiDB:SPRG_10970"/>
<dbReference type="EMBL" id="KK583274">
    <property type="protein sequence ID" value="KDO22151.1"/>
    <property type="molecule type" value="Genomic_DNA"/>
</dbReference>
<gene>
    <name evidence="1" type="ORF">SPRG_10970</name>
</gene>
<keyword evidence="2" id="KW-1185">Reference proteome</keyword>
<dbReference type="AlphaFoldDB" id="A0A067C6I9"/>
<evidence type="ECO:0000313" key="1">
    <source>
        <dbReference type="EMBL" id="KDO22151.1"/>
    </source>
</evidence>
<dbReference type="GeneID" id="24133051"/>
<reference evidence="1 2" key="1">
    <citation type="journal article" date="2013" name="PLoS Genet.">
        <title>Distinctive expansion of potential virulence genes in the genome of the oomycete fish pathogen Saprolegnia parasitica.</title>
        <authorList>
            <person name="Jiang R.H."/>
            <person name="de Bruijn I."/>
            <person name="Haas B.J."/>
            <person name="Belmonte R."/>
            <person name="Lobach L."/>
            <person name="Christie J."/>
            <person name="van den Ackerveken G."/>
            <person name="Bottin A."/>
            <person name="Bulone V."/>
            <person name="Diaz-Moreno S.M."/>
            <person name="Dumas B."/>
            <person name="Fan L."/>
            <person name="Gaulin E."/>
            <person name="Govers F."/>
            <person name="Grenville-Briggs L.J."/>
            <person name="Horner N.R."/>
            <person name="Levin J.Z."/>
            <person name="Mammella M."/>
            <person name="Meijer H.J."/>
            <person name="Morris P."/>
            <person name="Nusbaum C."/>
            <person name="Oome S."/>
            <person name="Phillips A.J."/>
            <person name="van Rooyen D."/>
            <person name="Rzeszutek E."/>
            <person name="Saraiva M."/>
            <person name="Secombes C.J."/>
            <person name="Seidl M.F."/>
            <person name="Snel B."/>
            <person name="Stassen J.H."/>
            <person name="Sykes S."/>
            <person name="Tripathy S."/>
            <person name="van den Berg H."/>
            <person name="Vega-Arreguin J.C."/>
            <person name="Wawra S."/>
            <person name="Young S.K."/>
            <person name="Zeng Q."/>
            <person name="Dieguez-Uribeondo J."/>
            <person name="Russ C."/>
            <person name="Tyler B.M."/>
            <person name="van West P."/>
        </authorList>
    </citation>
    <scope>NUCLEOTIDE SEQUENCE [LARGE SCALE GENOMIC DNA]</scope>
    <source>
        <strain evidence="1 2">CBS 223.65</strain>
    </source>
</reference>
<accession>A0A067C6I9</accession>